<reference evidence="2" key="1">
    <citation type="submission" date="2022-11" db="UniProtKB">
        <authorList>
            <consortium name="WormBaseParasite"/>
        </authorList>
    </citation>
    <scope>IDENTIFICATION</scope>
</reference>
<dbReference type="WBParaSite" id="ES5_v2.g756.t1">
    <property type="protein sequence ID" value="ES5_v2.g756.t1"/>
    <property type="gene ID" value="ES5_v2.g756"/>
</dbReference>
<organism evidence="1 2">
    <name type="scientific">Panagrolaimus sp. ES5</name>
    <dbReference type="NCBI Taxonomy" id="591445"/>
    <lineage>
        <taxon>Eukaryota</taxon>
        <taxon>Metazoa</taxon>
        <taxon>Ecdysozoa</taxon>
        <taxon>Nematoda</taxon>
        <taxon>Chromadorea</taxon>
        <taxon>Rhabditida</taxon>
        <taxon>Tylenchina</taxon>
        <taxon>Panagrolaimomorpha</taxon>
        <taxon>Panagrolaimoidea</taxon>
        <taxon>Panagrolaimidae</taxon>
        <taxon>Panagrolaimus</taxon>
    </lineage>
</organism>
<sequence length="699" mass="80306">MRIIFAVTNGHPVDGQLLDNGNIQLLEFPLVDYYLTNSSSLIFSFANNETQRSWEGFQGFVTYESAKPDGCPLANKNEPFVFTNESEVLYLRSSYIWNLEFDIRNWQEKECIWKFLAPEGYTFKIVSLFADSKVLVVANDKRQYIQSHLPFYFHTTNLTLAYTANYENALVTDKTFLARISIVNLLKNESDDYCTFNETALTWSTPPYEYTTKVKCQKKFTVFPGHQLYAHVTSLETTGVTDIETFIDVLRYYVDDELLYPVPFANAGLYAFSPFNNNETKRNIKFEYTSDESLTFQGFSITFKDVVLFKAFPDFDETFYNSANLQVISEGHILMDTVGVYKRTWEGRHRQALILPNRNNTLIFKSSSQSMGYKSVPIGTLRLWATSFSEPNHLPKKLITSDEPMFVFKSNEISSNQVLTIELSEKLLAKNETLEIFYETSNAKHLLHCLIFYAEERMETVVNLNLVFSKLVMNSGITLYKHADCENDLSRLTVRAKNVQSKNCRFKNNVVNIGEEMKKNKRITVVSSPNNSCELTIINNVAFYAIKEILATNIGKNVVLYNNQHKDNAILEINRNSSSKWKHMTFNALSYSVVIPPSSSIFIDFYEPLYCINFTEPLLSYYETPFYGTPSFKPVESHTTYEISSHLEAIFTVTEIDLSPSGILQLIISDGNVINFISLNQKCNVSLKNDEVLNIYYKE</sequence>
<name>A0AC34GT00_9BILA</name>
<protein>
    <submittedName>
        <fullName evidence="2">Uncharacterized protein</fullName>
    </submittedName>
</protein>
<evidence type="ECO:0000313" key="2">
    <source>
        <dbReference type="WBParaSite" id="ES5_v2.g756.t1"/>
    </source>
</evidence>
<proteinExistence type="predicted"/>
<evidence type="ECO:0000313" key="1">
    <source>
        <dbReference type="Proteomes" id="UP000887579"/>
    </source>
</evidence>
<dbReference type="Proteomes" id="UP000887579">
    <property type="component" value="Unplaced"/>
</dbReference>
<accession>A0AC34GT00</accession>